<evidence type="ECO:0000313" key="3">
    <source>
        <dbReference type="EMBL" id="BDZ50342.1"/>
    </source>
</evidence>
<evidence type="ECO:0000256" key="2">
    <source>
        <dbReference type="ARBA" id="ARBA00022801"/>
    </source>
</evidence>
<dbReference type="Gene3D" id="3.10.129.10">
    <property type="entry name" value="Hotdog Thioesterase"/>
    <property type="match status" value="1"/>
</dbReference>
<dbReference type="RefSeq" id="WP_286343392.1">
    <property type="nucleotide sequence ID" value="NZ_AP027732.1"/>
</dbReference>
<proteinExistence type="inferred from homology"/>
<organism evidence="3 4">
    <name type="scientific">Frondihabitans sucicola</name>
    <dbReference type="NCBI Taxonomy" id="1268041"/>
    <lineage>
        <taxon>Bacteria</taxon>
        <taxon>Bacillati</taxon>
        <taxon>Actinomycetota</taxon>
        <taxon>Actinomycetes</taxon>
        <taxon>Micrococcales</taxon>
        <taxon>Microbacteriaceae</taxon>
        <taxon>Frondihabitans</taxon>
    </lineage>
</organism>
<dbReference type="PANTHER" id="PTHR31793:SF27">
    <property type="entry name" value="NOVEL THIOESTERASE SUPERFAMILY DOMAIN AND SAPOSIN A-TYPE DOMAIN CONTAINING PROTEIN (0610012H03RIK)"/>
    <property type="match status" value="1"/>
</dbReference>
<gene>
    <name evidence="3" type="ORF">GCM10025867_25830</name>
</gene>
<dbReference type="PANTHER" id="PTHR31793">
    <property type="entry name" value="4-HYDROXYBENZOYL-COA THIOESTERASE FAMILY MEMBER"/>
    <property type="match status" value="1"/>
</dbReference>
<keyword evidence="4" id="KW-1185">Reference proteome</keyword>
<evidence type="ECO:0000313" key="4">
    <source>
        <dbReference type="Proteomes" id="UP001321486"/>
    </source>
</evidence>
<dbReference type="EMBL" id="AP027732">
    <property type="protein sequence ID" value="BDZ50342.1"/>
    <property type="molecule type" value="Genomic_DNA"/>
</dbReference>
<accession>A0ABN6Y2M6</accession>
<protein>
    <submittedName>
        <fullName evidence="3">Thioesterase</fullName>
    </submittedName>
</protein>
<comment type="similarity">
    <text evidence="1">Belongs to the 4-hydroxybenzoyl-CoA thioesterase family.</text>
</comment>
<name>A0ABN6Y2M6_9MICO</name>
<evidence type="ECO:0000256" key="1">
    <source>
        <dbReference type="ARBA" id="ARBA00005953"/>
    </source>
</evidence>
<dbReference type="SUPFAM" id="SSF54637">
    <property type="entry name" value="Thioesterase/thiol ester dehydrase-isomerase"/>
    <property type="match status" value="1"/>
</dbReference>
<sequence>MSYRRVVPTRWNDNDMYGHLNNTVYYAAMDTVINTWMIEEAGLRPLVDDVLGYCVASSCSFSASASFPEEIAVELGVGRLGRTSVTWRPRIVRASDDAELATGEFVTVFVDGESHRPVPIPAGTRLALETAFAVPQP</sequence>
<dbReference type="Proteomes" id="UP001321486">
    <property type="component" value="Chromosome"/>
</dbReference>
<reference evidence="4" key="1">
    <citation type="journal article" date="2019" name="Int. J. Syst. Evol. Microbiol.">
        <title>The Global Catalogue of Microorganisms (GCM) 10K type strain sequencing project: providing services to taxonomists for standard genome sequencing and annotation.</title>
        <authorList>
            <consortium name="The Broad Institute Genomics Platform"/>
            <consortium name="The Broad Institute Genome Sequencing Center for Infectious Disease"/>
            <person name="Wu L."/>
            <person name="Ma J."/>
        </authorList>
    </citation>
    <scope>NUCLEOTIDE SEQUENCE [LARGE SCALE GENOMIC DNA]</scope>
    <source>
        <strain evidence="4">NBRC 108728</strain>
    </source>
</reference>
<dbReference type="Pfam" id="PF13279">
    <property type="entry name" value="4HBT_2"/>
    <property type="match status" value="1"/>
</dbReference>
<dbReference type="InterPro" id="IPR029069">
    <property type="entry name" value="HotDog_dom_sf"/>
</dbReference>
<dbReference type="CDD" id="cd00586">
    <property type="entry name" value="4HBT"/>
    <property type="match status" value="1"/>
</dbReference>
<dbReference type="InterPro" id="IPR050563">
    <property type="entry name" value="4-hydroxybenzoyl-CoA_TE"/>
</dbReference>
<keyword evidence="2" id="KW-0378">Hydrolase</keyword>